<protein>
    <submittedName>
        <fullName evidence="1">Tetratricopeptide (TPR) repeat protein</fullName>
    </submittedName>
</protein>
<comment type="caution">
    <text evidence="1">The sequence shown here is derived from an EMBL/GenBank/DDBJ whole genome shotgun (WGS) entry which is preliminary data.</text>
</comment>
<dbReference type="Gene3D" id="1.25.40.10">
    <property type="entry name" value="Tetratricopeptide repeat domain"/>
    <property type="match status" value="1"/>
</dbReference>
<evidence type="ECO:0000313" key="2">
    <source>
        <dbReference type="Proteomes" id="UP000633509"/>
    </source>
</evidence>
<accession>A0ABR9M1C0</accession>
<gene>
    <name evidence="1" type="ORF">H4W80_004946</name>
</gene>
<dbReference type="RefSeq" id="WP_192787216.1">
    <property type="nucleotide sequence ID" value="NZ_JADBEK010000001.1"/>
</dbReference>
<evidence type="ECO:0000313" key="1">
    <source>
        <dbReference type="EMBL" id="MBE1586688.1"/>
    </source>
</evidence>
<dbReference type="EMBL" id="JADBEK010000001">
    <property type="protein sequence ID" value="MBE1586688.1"/>
    <property type="molecule type" value="Genomic_DNA"/>
</dbReference>
<dbReference type="Proteomes" id="UP000633509">
    <property type="component" value="Unassembled WGS sequence"/>
</dbReference>
<proteinExistence type="predicted"/>
<keyword evidence="2" id="KW-1185">Reference proteome</keyword>
<dbReference type="InterPro" id="IPR011990">
    <property type="entry name" value="TPR-like_helical_dom_sf"/>
</dbReference>
<reference evidence="1 2" key="1">
    <citation type="submission" date="2020-10" db="EMBL/GenBank/DDBJ databases">
        <title>Sequencing the genomes of 1000 actinobacteria strains.</title>
        <authorList>
            <person name="Klenk H.-P."/>
        </authorList>
    </citation>
    <scope>NUCLEOTIDE SEQUENCE [LARGE SCALE GENOMIC DNA]</scope>
    <source>
        <strain evidence="1 2">DSM 43173</strain>
    </source>
</reference>
<sequence>MFHLLDGVGLPPEGIVLHADETLATAHELLARGAAAEALAVLEEAIVMVRWARRAVLLKLVDGARFASFDFDGYLAELHCRRARVRLADDELDAAHSDLSTACLLVPRHELAGPLLVEVYERMGRIEPAISRLRRMYRADFRLGLAMLSLVANAHASAVSAATVASAFAALRERDPEGLPPPSAGARRPLMMTPRRSLRHWRPPSNRRPRHAWTLAMRGRPRFCCRLWPGRRTRQCPRRS</sequence>
<organism evidence="1 2">
    <name type="scientific">Nonomuraea angiospora</name>
    <dbReference type="NCBI Taxonomy" id="46172"/>
    <lineage>
        <taxon>Bacteria</taxon>
        <taxon>Bacillati</taxon>
        <taxon>Actinomycetota</taxon>
        <taxon>Actinomycetes</taxon>
        <taxon>Streptosporangiales</taxon>
        <taxon>Streptosporangiaceae</taxon>
        <taxon>Nonomuraea</taxon>
    </lineage>
</organism>
<dbReference type="SUPFAM" id="SSF48452">
    <property type="entry name" value="TPR-like"/>
    <property type="match status" value="1"/>
</dbReference>
<name>A0ABR9M1C0_9ACTN</name>